<evidence type="ECO:0000313" key="2">
    <source>
        <dbReference type="EMBL" id="AKU15117.1"/>
    </source>
</evidence>
<protein>
    <recommendedName>
        <fullName evidence="1">Endonuclease/exonuclease/phosphatase domain-containing protein</fullName>
    </recommendedName>
</protein>
<dbReference type="AlphaFoldDB" id="A0A0K1JEH7"/>
<sequence>MLRVLTLNVSNPPAERAKGLLEWLWHQPDEVLVLTEVGKGPGSRLIAQVCRAAGYSVLASDPQDLGVLVVGRDVDIESAELPCPMVLPGRVCAVHPVGADPLLIVGVYGAASDPVRYSSKAQRERKREWLTAYDVWLREWLPTSGPSLMIGDLNLVDPQHDSTLRYVLAEETATYHALSEEHGLVDAYRAHHPDGDAISWVDHSGAGCRYDHAFASPDVVRRVTACDLDHEPRVAGLTDHSALRITLS</sequence>
<dbReference type="InterPro" id="IPR005135">
    <property type="entry name" value="Endo/exonuclease/phosphatase"/>
</dbReference>
<reference evidence="2 3" key="1">
    <citation type="submission" date="2015-03" db="EMBL/GenBank/DDBJ databases">
        <title>Luteipulveratus halotolerans sp. nov., a novel actinobacterium (Dermacoccaceae) from Sarawak, Malaysia.</title>
        <authorList>
            <person name="Juboi H."/>
            <person name="Basik A."/>
            <person name="Shamsul S.S."/>
            <person name="Arnold P."/>
            <person name="Schmitt E.K."/>
            <person name="Sanglier J.-J."/>
            <person name="Yeo T."/>
        </authorList>
    </citation>
    <scope>NUCLEOTIDE SEQUENCE [LARGE SCALE GENOMIC DNA]</scope>
    <source>
        <strain evidence="2 3">MN07-A0370</strain>
    </source>
</reference>
<dbReference type="InterPro" id="IPR036691">
    <property type="entry name" value="Endo/exonu/phosph_ase_sf"/>
</dbReference>
<feature type="domain" description="Endonuclease/exonuclease/phosphatase" evidence="1">
    <location>
        <begin position="5"/>
        <end position="240"/>
    </location>
</feature>
<dbReference type="STRING" id="571913.VV02_03310"/>
<proteinExistence type="predicted"/>
<organism evidence="2 3">
    <name type="scientific">Luteipulveratus mongoliensis</name>
    <dbReference type="NCBI Taxonomy" id="571913"/>
    <lineage>
        <taxon>Bacteria</taxon>
        <taxon>Bacillati</taxon>
        <taxon>Actinomycetota</taxon>
        <taxon>Actinomycetes</taxon>
        <taxon>Micrococcales</taxon>
        <taxon>Dermacoccaceae</taxon>
        <taxon>Luteipulveratus</taxon>
    </lineage>
</organism>
<name>A0A0K1JEH7_9MICO</name>
<dbReference type="RefSeq" id="WP_052589795.1">
    <property type="nucleotide sequence ID" value="NZ_CP011112.1"/>
</dbReference>
<keyword evidence="3" id="KW-1185">Reference proteome</keyword>
<dbReference type="KEGG" id="lmoi:VV02_03310"/>
<dbReference type="Proteomes" id="UP000066480">
    <property type="component" value="Chromosome"/>
</dbReference>
<dbReference type="SUPFAM" id="SSF56219">
    <property type="entry name" value="DNase I-like"/>
    <property type="match status" value="1"/>
</dbReference>
<dbReference type="Gene3D" id="3.60.10.10">
    <property type="entry name" value="Endonuclease/exonuclease/phosphatase"/>
    <property type="match status" value="1"/>
</dbReference>
<dbReference type="Pfam" id="PF03372">
    <property type="entry name" value="Exo_endo_phos"/>
    <property type="match status" value="1"/>
</dbReference>
<accession>A0A0K1JEH7</accession>
<evidence type="ECO:0000259" key="1">
    <source>
        <dbReference type="Pfam" id="PF03372"/>
    </source>
</evidence>
<evidence type="ECO:0000313" key="3">
    <source>
        <dbReference type="Proteomes" id="UP000066480"/>
    </source>
</evidence>
<dbReference type="GO" id="GO:0003824">
    <property type="term" value="F:catalytic activity"/>
    <property type="evidence" value="ECO:0007669"/>
    <property type="project" value="InterPro"/>
</dbReference>
<dbReference type="OrthoDB" id="4520214at2"/>
<gene>
    <name evidence="2" type="ORF">VV02_03310</name>
</gene>
<dbReference type="EMBL" id="CP011112">
    <property type="protein sequence ID" value="AKU15117.1"/>
    <property type="molecule type" value="Genomic_DNA"/>
</dbReference>